<evidence type="ECO:0000256" key="9">
    <source>
        <dbReference type="ARBA" id="ARBA00038120"/>
    </source>
</evidence>
<keyword evidence="12" id="KW-1133">Transmembrane helix</keyword>
<evidence type="ECO:0000313" key="15">
    <source>
        <dbReference type="Proteomes" id="UP000256304"/>
    </source>
</evidence>
<proteinExistence type="inferred from homology"/>
<evidence type="ECO:0000256" key="5">
    <source>
        <dbReference type="ARBA" id="ARBA00022746"/>
    </source>
</evidence>
<feature type="compositionally biased region" description="Low complexity" evidence="11">
    <location>
        <begin position="34"/>
        <end position="51"/>
    </location>
</feature>
<evidence type="ECO:0000256" key="6">
    <source>
        <dbReference type="ARBA" id="ARBA00023136"/>
    </source>
</evidence>
<dbReference type="Proteomes" id="UP000256304">
    <property type="component" value="Unassembled WGS sequence"/>
</dbReference>
<accession>A0A3D9RPX5</accession>
<feature type="transmembrane region" description="Helical" evidence="12">
    <location>
        <begin position="356"/>
        <end position="376"/>
    </location>
</feature>
<evidence type="ECO:0000256" key="12">
    <source>
        <dbReference type="SAM" id="Phobius"/>
    </source>
</evidence>
<keyword evidence="6 12" id="KW-0472">Membrane</keyword>
<dbReference type="GO" id="GO:0016117">
    <property type="term" value="P:carotenoid biosynthetic process"/>
    <property type="evidence" value="ECO:0007669"/>
    <property type="project" value="UniProtKB-KW"/>
</dbReference>
<feature type="transmembrane region" description="Helical" evidence="12">
    <location>
        <begin position="288"/>
        <end position="306"/>
    </location>
</feature>
<dbReference type="Pfam" id="PF00535">
    <property type="entry name" value="Glycos_transf_2"/>
    <property type="match status" value="1"/>
</dbReference>
<comment type="subcellular location">
    <subcellularLocation>
        <location evidence="1">Cell membrane</location>
    </subcellularLocation>
</comment>
<name>A0A3D9RPX5_9BACL</name>
<evidence type="ECO:0000259" key="13">
    <source>
        <dbReference type="Pfam" id="PF00535"/>
    </source>
</evidence>
<organism evidence="14 15">
    <name type="scientific">Paenibacillus taihuensis</name>
    <dbReference type="NCBI Taxonomy" id="1156355"/>
    <lineage>
        <taxon>Bacteria</taxon>
        <taxon>Bacillati</taxon>
        <taxon>Bacillota</taxon>
        <taxon>Bacilli</taxon>
        <taxon>Bacillales</taxon>
        <taxon>Paenibacillaceae</taxon>
        <taxon>Paenibacillus</taxon>
    </lineage>
</organism>
<feature type="transmembrane region" description="Helical" evidence="12">
    <location>
        <begin position="318"/>
        <end position="336"/>
    </location>
</feature>
<keyword evidence="15" id="KW-1185">Reference proteome</keyword>
<reference evidence="14 15" key="1">
    <citation type="submission" date="2018-08" db="EMBL/GenBank/DDBJ databases">
        <title>Genomic Encyclopedia of Type Strains, Phase III (KMG-III): the genomes of soil and plant-associated and newly described type strains.</title>
        <authorList>
            <person name="Whitman W."/>
        </authorList>
    </citation>
    <scope>NUCLEOTIDE SEQUENCE [LARGE SCALE GENOMIC DNA]</scope>
    <source>
        <strain evidence="14 15">CGMCC 1.10966</strain>
    </source>
</reference>
<comment type="function">
    <text evidence="7">Catalyzes the glycosylation of 4,4'-diaponeurosporenoate, i.e. the esterification of glucose at the C1'' position with the carboxyl group of 4,4'-diaponeurosporenic acid, to form glycosyl-4,4'-diaponeurosporenoate. This is a step in the biosynthesis of staphyloxanthin, an orange pigment present in most staphylococci strains.</text>
</comment>
<evidence type="ECO:0000256" key="8">
    <source>
        <dbReference type="ARBA" id="ARBA00037904"/>
    </source>
</evidence>
<dbReference type="OrthoDB" id="9806525at2"/>
<dbReference type="AlphaFoldDB" id="A0A3D9RPX5"/>
<evidence type="ECO:0000256" key="11">
    <source>
        <dbReference type="SAM" id="MobiDB-lite"/>
    </source>
</evidence>
<dbReference type="SUPFAM" id="SSF53448">
    <property type="entry name" value="Nucleotide-diphospho-sugar transferases"/>
    <property type="match status" value="1"/>
</dbReference>
<feature type="region of interest" description="Disordered" evidence="11">
    <location>
        <begin position="31"/>
        <end position="59"/>
    </location>
</feature>
<keyword evidence="12" id="KW-0812">Transmembrane</keyword>
<dbReference type="EMBL" id="QTTN01000018">
    <property type="protein sequence ID" value="REE81518.1"/>
    <property type="molecule type" value="Genomic_DNA"/>
</dbReference>
<dbReference type="PANTHER" id="PTHR43646:SF2">
    <property type="entry name" value="GLYCOSYLTRANSFERASE 2-LIKE DOMAIN-CONTAINING PROTEIN"/>
    <property type="match status" value="1"/>
</dbReference>
<dbReference type="PANTHER" id="PTHR43646">
    <property type="entry name" value="GLYCOSYLTRANSFERASE"/>
    <property type="match status" value="1"/>
</dbReference>
<feature type="domain" description="Glycosyltransferase 2-like" evidence="13">
    <location>
        <begin position="60"/>
        <end position="188"/>
    </location>
</feature>
<dbReference type="GO" id="GO:0016757">
    <property type="term" value="F:glycosyltransferase activity"/>
    <property type="evidence" value="ECO:0007669"/>
    <property type="project" value="UniProtKB-KW"/>
</dbReference>
<evidence type="ECO:0000256" key="7">
    <source>
        <dbReference type="ARBA" id="ARBA00037281"/>
    </source>
</evidence>
<comment type="similarity">
    <text evidence="9">Belongs to the glycosyltransferase 2 family. CrtQ subfamily.</text>
</comment>
<keyword evidence="5" id="KW-0125">Carotenoid biosynthesis</keyword>
<evidence type="ECO:0000256" key="4">
    <source>
        <dbReference type="ARBA" id="ARBA00022679"/>
    </source>
</evidence>
<evidence type="ECO:0000256" key="3">
    <source>
        <dbReference type="ARBA" id="ARBA00022676"/>
    </source>
</evidence>
<comment type="caution">
    <text evidence="14">The sequence shown here is derived from an EMBL/GenBank/DDBJ whole genome shotgun (WGS) entry which is preliminary data.</text>
</comment>
<dbReference type="GO" id="GO:0005886">
    <property type="term" value="C:plasma membrane"/>
    <property type="evidence" value="ECO:0007669"/>
    <property type="project" value="UniProtKB-SubCell"/>
</dbReference>
<evidence type="ECO:0000256" key="10">
    <source>
        <dbReference type="ARBA" id="ARBA00040345"/>
    </source>
</evidence>
<dbReference type="InterPro" id="IPR029044">
    <property type="entry name" value="Nucleotide-diphossugar_trans"/>
</dbReference>
<evidence type="ECO:0000313" key="14">
    <source>
        <dbReference type="EMBL" id="REE81518.1"/>
    </source>
</evidence>
<dbReference type="Gene3D" id="3.90.550.10">
    <property type="entry name" value="Spore Coat Polysaccharide Biosynthesis Protein SpsA, Chain A"/>
    <property type="match status" value="1"/>
</dbReference>
<comment type="pathway">
    <text evidence="8">Carotenoid biosynthesis; staphyloxanthin biosynthesis; staphyloxanthin from farnesyl diphosphate: step 4/5.</text>
</comment>
<dbReference type="InterPro" id="IPR001173">
    <property type="entry name" value="Glyco_trans_2-like"/>
</dbReference>
<evidence type="ECO:0000256" key="2">
    <source>
        <dbReference type="ARBA" id="ARBA00022475"/>
    </source>
</evidence>
<keyword evidence="4 14" id="KW-0808">Transferase</keyword>
<evidence type="ECO:0000256" key="1">
    <source>
        <dbReference type="ARBA" id="ARBA00004236"/>
    </source>
</evidence>
<dbReference type="CDD" id="cd00761">
    <property type="entry name" value="Glyco_tranf_GTA_type"/>
    <property type="match status" value="1"/>
</dbReference>
<sequence>MEIVVAMLLICTCASGFLLFRRNTLPLSGRVTASQPQSQLQPQSQSQSQSQSPPPHGKLSIIIPARNEERNLPHLLRSLQAQTIGHENMEIIVVDDHSADRTREIAEQFEVTVISCPSLPLGWTGKNWAVWNGYQQASGDLIAFLDSDVRLAPHAMQALLAARANNGGTISVVPYHEAEKFYERLALIPNLLGLYAFTSPMERTNPQKGLYGSCIVTTTADYERVKGHESVRAELLDDLNLGAQFMQAGVPVTNYIGHGTVSFRMYPGGIRSEIEGFSKGAVLSTSKLSLGTTLLVAVWLIGLIAAETAPFLLGTSWWLPFAVGYVTYTAQIYYFIHYTGRFGRWLPALHPISTVFFIYIMLYSIYQVVFFGRVAWKGRSIEVGGRSKT</sequence>
<keyword evidence="3" id="KW-0328">Glycosyltransferase</keyword>
<gene>
    <name evidence="14" type="ORF">A8990_11842</name>
</gene>
<protein>
    <recommendedName>
        <fullName evidence="10">4,4'-diaponeurosporenoate glycosyltransferase</fullName>
    </recommendedName>
</protein>
<keyword evidence="2" id="KW-1003">Cell membrane</keyword>